<dbReference type="SMART" id="SM00671">
    <property type="entry name" value="SEL1"/>
    <property type="match status" value="1"/>
</dbReference>
<dbReference type="EMBL" id="JNCF01000004">
    <property type="protein sequence ID" value="KGP64135.1"/>
    <property type="molecule type" value="Genomic_DNA"/>
</dbReference>
<accession>A0A0A2SSM4</accession>
<dbReference type="PANTHER" id="PTHR11102:SF160">
    <property type="entry name" value="ERAD-ASSOCIATED E3 UBIQUITIN-PROTEIN LIGASE COMPONENT HRD3"/>
    <property type="match status" value="1"/>
</dbReference>
<dbReference type="Gene3D" id="1.25.40.10">
    <property type="entry name" value="Tetratricopeptide repeat domain"/>
    <property type="match status" value="1"/>
</dbReference>
<evidence type="ECO:0000313" key="3">
    <source>
        <dbReference type="Proteomes" id="UP000054422"/>
    </source>
</evidence>
<gene>
    <name evidence="2" type="ORF">EP47_10025</name>
</gene>
<evidence type="ECO:0000313" key="2">
    <source>
        <dbReference type="EMBL" id="KGP64135.1"/>
    </source>
</evidence>
<dbReference type="OrthoDB" id="8561742at2"/>
<reference evidence="2 3" key="1">
    <citation type="submission" date="2014-05" db="EMBL/GenBank/DDBJ databases">
        <authorList>
            <person name="Rizzardi K."/>
            <person name="Winiecka-Krusnell J."/>
            <person name="Ramliden M."/>
            <person name="Alm E."/>
            <person name="Andersson S."/>
            <person name="Byfors S."/>
        </authorList>
    </citation>
    <scope>NUCLEOTIDE SEQUENCE [LARGE SCALE GENOMIC DNA]</scope>
    <source>
        <strain evidence="2 3">LEGN</strain>
    </source>
</reference>
<keyword evidence="1" id="KW-0472">Membrane</keyword>
<evidence type="ECO:0008006" key="4">
    <source>
        <dbReference type="Google" id="ProtNLM"/>
    </source>
</evidence>
<evidence type="ECO:0000256" key="1">
    <source>
        <dbReference type="SAM" id="Phobius"/>
    </source>
</evidence>
<proteinExistence type="predicted"/>
<dbReference type="PROSITE" id="PS51257">
    <property type="entry name" value="PROKAR_LIPOPROTEIN"/>
    <property type="match status" value="1"/>
</dbReference>
<dbReference type="InterPro" id="IPR006597">
    <property type="entry name" value="Sel1-like"/>
</dbReference>
<dbReference type="Proteomes" id="UP000054422">
    <property type="component" value="Unassembled WGS sequence"/>
</dbReference>
<name>A0A0A2SSM4_9GAMM</name>
<organism evidence="2 3">
    <name type="scientific">Legionella norrlandica</name>
    <dbReference type="NCBI Taxonomy" id="1498499"/>
    <lineage>
        <taxon>Bacteria</taxon>
        <taxon>Pseudomonadati</taxon>
        <taxon>Pseudomonadota</taxon>
        <taxon>Gammaproteobacteria</taxon>
        <taxon>Legionellales</taxon>
        <taxon>Legionellaceae</taxon>
        <taxon>Legionella</taxon>
    </lineage>
</organism>
<sequence length="131" mass="15210">MRSILKYPRYNLLILIIFIPMMAGCVTNTLNLRQGIQCFKAEDYRSAFIRLKPEAEKGNPDAQYAVGFMYYYGKGVVEDRKKARFWIRCAAKAGQPDAIVALQILERLDREDRRLFQSRNLQNFPVDNNGL</sequence>
<protein>
    <recommendedName>
        <fullName evidence="4">Sel1 repeat protein</fullName>
    </recommendedName>
</protein>
<dbReference type="Pfam" id="PF08238">
    <property type="entry name" value="Sel1"/>
    <property type="match status" value="1"/>
</dbReference>
<comment type="caution">
    <text evidence="2">The sequence shown here is derived from an EMBL/GenBank/DDBJ whole genome shotgun (WGS) entry which is preliminary data.</text>
</comment>
<keyword evidence="1" id="KW-0812">Transmembrane</keyword>
<dbReference type="AlphaFoldDB" id="A0A0A2SSM4"/>
<dbReference type="InterPro" id="IPR050767">
    <property type="entry name" value="Sel1_AlgK"/>
</dbReference>
<keyword evidence="3" id="KW-1185">Reference proteome</keyword>
<dbReference type="InterPro" id="IPR011990">
    <property type="entry name" value="TPR-like_helical_dom_sf"/>
</dbReference>
<dbReference type="SUPFAM" id="SSF81901">
    <property type="entry name" value="HCP-like"/>
    <property type="match status" value="1"/>
</dbReference>
<dbReference type="STRING" id="1498499.EP47_10025"/>
<keyword evidence="1" id="KW-1133">Transmembrane helix</keyword>
<feature type="transmembrane region" description="Helical" evidence="1">
    <location>
        <begin position="12"/>
        <end position="30"/>
    </location>
</feature>
<dbReference type="RefSeq" id="WP_035887057.1">
    <property type="nucleotide sequence ID" value="NZ_JNCF01000004.1"/>
</dbReference>
<dbReference type="PANTHER" id="PTHR11102">
    <property type="entry name" value="SEL-1-LIKE PROTEIN"/>
    <property type="match status" value="1"/>
</dbReference>